<dbReference type="GO" id="GO:0003677">
    <property type="term" value="F:DNA binding"/>
    <property type="evidence" value="ECO:0007669"/>
    <property type="project" value="UniProtKB-KW"/>
</dbReference>
<feature type="compositionally biased region" description="Polar residues" evidence="10">
    <location>
        <begin position="170"/>
        <end position="193"/>
    </location>
</feature>
<evidence type="ECO:0000256" key="6">
    <source>
        <dbReference type="ARBA" id="ARBA00023125"/>
    </source>
</evidence>
<dbReference type="EMBL" id="HBUF01604637">
    <property type="protein sequence ID" value="CAG6777233.1"/>
    <property type="molecule type" value="Transcribed_RNA"/>
</dbReference>
<feature type="domain" description="Orange" evidence="12">
    <location>
        <begin position="126"/>
        <end position="158"/>
    </location>
</feature>
<evidence type="ECO:0000256" key="5">
    <source>
        <dbReference type="ARBA" id="ARBA00023015"/>
    </source>
</evidence>
<feature type="region of interest" description="Disordered" evidence="10">
    <location>
        <begin position="1"/>
        <end position="52"/>
    </location>
</feature>
<evidence type="ECO:0000256" key="1">
    <source>
        <dbReference type="ARBA" id="ARBA00004123"/>
    </source>
</evidence>
<keyword evidence="8" id="KW-0539">Nucleus</keyword>
<dbReference type="GO" id="GO:0046983">
    <property type="term" value="F:protein dimerization activity"/>
    <property type="evidence" value="ECO:0007669"/>
    <property type="project" value="InterPro"/>
</dbReference>
<dbReference type="Gene3D" id="4.10.280.10">
    <property type="entry name" value="Helix-loop-helix DNA-binding domain"/>
    <property type="match status" value="1"/>
</dbReference>
<dbReference type="PROSITE" id="PS51054">
    <property type="entry name" value="ORANGE"/>
    <property type="match status" value="1"/>
</dbReference>
<keyword evidence="4" id="KW-0914">Notch signaling pathway</keyword>
<dbReference type="FunFam" id="4.10.280.10:FF:000012">
    <property type="entry name" value="hairy/enhancer-of-split related with YRPW motif protein 1"/>
    <property type="match status" value="1"/>
</dbReference>
<keyword evidence="7" id="KW-0804">Transcription</keyword>
<feature type="region of interest" description="Disordered" evidence="10">
    <location>
        <begin position="169"/>
        <end position="307"/>
    </location>
</feature>
<dbReference type="EMBL" id="HBUF01100331">
    <property type="protein sequence ID" value="CAG6637881.1"/>
    <property type="molecule type" value="Transcribed_RNA"/>
</dbReference>
<dbReference type="GO" id="GO:0032502">
    <property type="term" value="P:developmental process"/>
    <property type="evidence" value="ECO:0007669"/>
    <property type="project" value="UniProtKB-ARBA"/>
</dbReference>
<organism evidence="13">
    <name type="scientific">Cacopsylla melanoneura</name>
    <dbReference type="NCBI Taxonomy" id="428564"/>
    <lineage>
        <taxon>Eukaryota</taxon>
        <taxon>Metazoa</taxon>
        <taxon>Ecdysozoa</taxon>
        <taxon>Arthropoda</taxon>
        <taxon>Hexapoda</taxon>
        <taxon>Insecta</taxon>
        <taxon>Pterygota</taxon>
        <taxon>Neoptera</taxon>
        <taxon>Paraneoptera</taxon>
        <taxon>Hemiptera</taxon>
        <taxon>Sternorrhyncha</taxon>
        <taxon>Psylloidea</taxon>
        <taxon>Psyllidae</taxon>
        <taxon>Psyllinae</taxon>
        <taxon>Cacopsylla</taxon>
    </lineage>
</organism>
<evidence type="ECO:0000256" key="10">
    <source>
        <dbReference type="SAM" id="MobiDB-lite"/>
    </source>
</evidence>
<dbReference type="AlphaFoldDB" id="A0A8D9B2B4"/>
<evidence type="ECO:0000259" key="11">
    <source>
        <dbReference type="PROSITE" id="PS50888"/>
    </source>
</evidence>
<dbReference type="Pfam" id="PF00010">
    <property type="entry name" value="HLH"/>
    <property type="match status" value="1"/>
</dbReference>
<feature type="domain" description="BHLH" evidence="11">
    <location>
        <begin position="48"/>
        <end position="103"/>
    </location>
</feature>
<proteinExistence type="inferred from homology"/>
<evidence type="ECO:0000256" key="4">
    <source>
        <dbReference type="ARBA" id="ARBA00022976"/>
    </source>
</evidence>
<dbReference type="InterPro" id="IPR011598">
    <property type="entry name" value="bHLH_dom"/>
</dbReference>
<comment type="similarity">
    <text evidence="9">Belongs to the HEY family.</text>
</comment>
<comment type="subcellular location">
    <subcellularLocation>
        <location evidence="1">Nucleus</location>
    </subcellularLocation>
</comment>
<reference evidence="13" key="1">
    <citation type="submission" date="2021-05" db="EMBL/GenBank/DDBJ databases">
        <authorList>
            <person name="Alioto T."/>
            <person name="Alioto T."/>
            <person name="Gomez Garrido J."/>
        </authorList>
    </citation>
    <scope>NUCLEOTIDE SEQUENCE</scope>
</reference>
<dbReference type="SMART" id="SM00353">
    <property type="entry name" value="HLH"/>
    <property type="match status" value="1"/>
</dbReference>
<evidence type="ECO:0000313" key="13">
    <source>
        <dbReference type="EMBL" id="CAG6777233.1"/>
    </source>
</evidence>
<dbReference type="Pfam" id="PF07527">
    <property type="entry name" value="Hairy_orange"/>
    <property type="match status" value="1"/>
</dbReference>
<dbReference type="EMBL" id="HBUF01100330">
    <property type="protein sequence ID" value="CAG6637880.1"/>
    <property type="molecule type" value="Transcribed_RNA"/>
</dbReference>
<dbReference type="InterPro" id="IPR050370">
    <property type="entry name" value="HES_HEY"/>
</dbReference>
<dbReference type="InterPro" id="IPR003650">
    <property type="entry name" value="Orange_dom"/>
</dbReference>
<dbReference type="GO" id="GO:0007219">
    <property type="term" value="P:Notch signaling pathway"/>
    <property type="evidence" value="ECO:0007669"/>
    <property type="project" value="UniProtKB-KW"/>
</dbReference>
<protein>
    <submittedName>
        <fullName evidence="13">Hairy/enhancer-of-split related with YRPW motif protein</fullName>
    </submittedName>
</protein>
<dbReference type="GO" id="GO:0005634">
    <property type="term" value="C:nucleus"/>
    <property type="evidence" value="ECO:0007669"/>
    <property type="project" value="UniProtKB-SubCell"/>
</dbReference>
<name>A0A8D9B2B4_9HEMI</name>
<evidence type="ECO:0000259" key="12">
    <source>
        <dbReference type="PROSITE" id="PS51054"/>
    </source>
</evidence>
<dbReference type="PANTHER" id="PTHR10985">
    <property type="entry name" value="BASIC HELIX-LOOP-HELIX TRANSCRIPTION FACTOR, HES-RELATED"/>
    <property type="match status" value="1"/>
</dbReference>
<dbReference type="PROSITE" id="PS50888">
    <property type="entry name" value="BHLH"/>
    <property type="match status" value="1"/>
</dbReference>
<accession>A0A8D9B2B4</accession>
<evidence type="ECO:0000256" key="9">
    <source>
        <dbReference type="ARBA" id="ARBA00038262"/>
    </source>
</evidence>
<sequence>MSTRSGGSTKRERDIQSEDDCDDVFSEDSKDHCSSPGGDQPDSCQMLSRKKRRGIIEKRRRDRINTSLSELRRLVPTAYEKQGSAKLEKAEILQMTVDHLKMLHSKGMDALAYDPSKFAMDYHNIGFRECAAEVARYLVTVEGFDIQDPLRLRLMSHLQCFAAQRELATKQPTQPTTPWYGATSTPTVSNPTNYPHPPVSPLSGHLMPNHDTSSSVNSSYESSNTNNSCETSPPSTSVNTSSSLTPLTTVSSVGYHHQGTYNPHMQSYHSQHPHQHYDHNANQGGGNTPLSSQMKQPYRPWGAEVAY</sequence>
<keyword evidence="3" id="KW-0678">Repressor</keyword>
<keyword evidence="2" id="KW-0217">Developmental protein</keyword>
<evidence type="ECO:0000256" key="7">
    <source>
        <dbReference type="ARBA" id="ARBA00023163"/>
    </source>
</evidence>
<evidence type="ECO:0000256" key="8">
    <source>
        <dbReference type="ARBA" id="ARBA00023242"/>
    </source>
</evidence>
<keyword evidence="5" id="KW-0805">Transcription regulation</keyword>
<dbReference type="Gene3D" id="6.10.250.980">
    <property type="match status" value="1"/>
</dbReference>
<feature type="compositionally biased region" description="Acidic residues" evidence="10">
    <location>
        <begin position="17"/>
        <end position="26"/>
    </location>
</feature>
<dbReference type="InterPro" id="IPR036638">
    <property type="entry name" value="HLH_DNA-bd_sf"/>
</dbReference>
<dbReference type="GO" id="GO:0006355">
    <property type="term" value="P:regulation of DNA-templated transcription"/>
    <property type="evidence" value="ECO:0007669"/>
    <property type="project" value="InterPro"/>
</dbReference>
<dbReference type="CDD" id="cd19748">
    <property type="entry name" value="bHLH-O_HEY1"/>
    <property type="match status" value="1"/>
</dbReference>
<dbReference type="SUPFAM" id="SSF158457">
    <property type="entry name" value="Orange domain-like"/>
    <property type="match status" value="1"/>
</dbReference>
<evidence type="ECO:0000256" key="2">
    <source>
        <dbReference type="ARBA" id="ARBA00022473"/>
    </source>
</evidence>
<dbReference type="SMART" id="SM00511">
    <property type="entry name" value="ORANGE"/>
    <property type="match status" value="1"/>
</dbReference>
<dbReference type="SUPFAM" id="SSF47459">
    <property type="entry name" value="HLH, helix-loop-helix DNA-binding domain"/>
    <property type="match status" value="1"/>
</dbReference>
<feature type="compositionally biased region" description="Low complexity" evidence="10">
    <location>
        <begin position="212"/>
        <end position="253"/>
    </location>
</feature>
<keyword evidence="6" id="KW-0238">DNA-binding</keyword>
<evidence type="ECO:0000256" key="3">
    <source>
        <dbReference type="ARBA" id="ARBA00022491"/>
    </source>
</evidence>